<dbReference type="PRINTS" id="PR00419">
    <property type="entry name" value="ADXRDTASE"/>
</dbReference>
<dbReference type="SUPFAM" id="SSF51971">
    <property type="entry name" value="Nucleotide-binding domain"/>
    <property type="match status" value="2"/>
</dbReference>
<organism evidence="7 8">
    <name type="scientific">Clostridium bovifaecis</name>
    <dbReference type="NCBI Taxonomy" id="2184719"/>
    <lineage>
        <taxon>Bacteria</taxon>
        <taxon>Bacillati</taxon>
        <taxon>Bacillota</taxon>
        <taxon>Clostridia</taxon>
        <taxon>Eubacteriales</taxon>
        <taxon>Clostridiaceae</taxon>
        <taxon>Clostridium</taxon>
    </lineage>
</organism>
<dbReference type="Pfam" id="PF07992">
    <property type="entry name" value="Pyr_redox_2"/>
    <property type="match status" value="1"/>
</dbReference>
<reference evidence="7 8" key="1">
    <citation type="submission" date="2019-12" db="EMBL/GenBank/DDBJ databases">
        <title>Genome sequenceing of Clostridium bovifaecis.</title>
        <authorList>
            <person name="Yao Y."/>
        </authorList>
    </citation>
    <scope>NUCLEOTIDE SEQUENCE [LARGE SCALE GENOMIC DNA]</scope>
    <source>
        <strain evidence="7 8">BXX</strain>
    </source>
</reference>
<dbReference type="InterPro" id="IPR028261">
    <property type="entry name" value="DPD_II"/>
</dbReference>
<evidence type="ECO:0000259" key="6">
    <source>
        <dbReference type="Pfam" id="PF14691"/>
    </source>
</evidence>
<dbReference type="Proteomes" id="UP000422764">
    <property type="component" value="Chromosome"/>
</dbReference>
<dbReference type="PANTHER" id="PTHR43100:SF1">
    <property type="entry name" value="GLUTAMATE SYNTHASE [NADPH] SMALL CHAIN"/>
    <property type="match status" value="1"/>
</dbReference>
<dbReference type="InterPro" id="IPR036188">
    <property type="entry name" value="FAD/NAD-bd_sf"/>
</dbReference>
<dbReference type="Pfam" id="PF14691">
    <property type="entry name" value="Fer4_20"/>
    <property type="match status" value="1"/>
</dbReference>
<protein>
    <submittedName>
        <fullName evidence="7">Glutamate synthase small subunit</fullName>
        <ecNumber evidence="7">1.4.1.-</ecNumber>
    </submittedName>
</protein>
<name>A0A6I6F679_9CLOT</name>
<dbReference type="InterPro" id="IPR006005">
    <property type="entry name" value="Glut_synth_ssu1"/>
</dbReference>
<evidence type="ECO:0000256" key="3">
    <source>
        <dbReference type="ARBA" id="ARBA00023164"/>
    </source>
</evidence>
<dbReference type="SUPFAM" id="SSF46548">
    <property type="entry name" value="alpha-helical ferredoxin"/>
    <property type="match status" value="1"/>
</dbReference>
<dbReference type="GO" id="GO:0006537">
    <property type="term" value="P:glutamate biosynthetic process"/>
    <property type="evidence" value="ECO:0007669"/>
    <property type="project" value="UniProtKB-KW"/>
</dbReference>
<proteinExistence type="predicted"/>
<keyword evidence="2 7" id="KW-0560">Oxidoreductase</keyword>
<dbReference type="PANTHER" id="PTHR43100">
    <property type="entry name" value="GLUTAMATE SYNTHASE [NADPH] SMALL CHAIN"/>
    <property type="match status" value="1"/>
</dbReference>
<dbReference type="AlphaFoldDB" id="A0A6I6F679"/>
<feature type="domain" description="FAD/NAD(P)-binding" evidence="5">
    <location>
        <begin position="144"/>
        <end position="459"/>
    </location>
</feature>
<dbReference type="NCBIfam" id="TIGR01317">
    <property type="entry name" value="GOGAT_sm_gam"/>
    <property type="match status" value="1"/>
</dbReference>
<dbReference type="Gene3D" id="3.50.50.60">
    <property type="entry name" value="FAD/NAD(P)-binding domain"/>
    <property type="match status" value="2"/>
</dbReference>
<dbReference type="EMBL" id="CP046522">
    <property type="protein sequence ID" value="QGU96724.1"/>
    <property type="molecule type" value="Genomic_DNA"/>
</dbReference>
<evidence type="ECO:0000256" key="2">
    <source>
        <dbReference type="ARBA" id="ARBA00023002"/>
    </source>
</evidence>
<dbReference type="InterPro" id="IPR023753">
    <property type="entry name" value="FAD/NAD-binding_dom"/>
</dbReference>
<keyword evidence="3" id="KW-0314">Glutamate biosynthesis</keyword>
<keyword evidence="1" id="KW-0028">Amino-acid biosynthesis</keyword>
<dbReference type="GO" id="GO:0051536">
    <property type="term" value="F:iron-sulfur cluster binding"/>
    <property type="evidence" value="ECO:0007669"/>
    <property type="project" value="InterPro"/>
</dbReference>
<evidence type="ECO:0000313" key="8">
    <source>
        <dbReference type="Proteomes" id="UP000422764"/>
    </source>
</evidence>
<dbReference type="EC" id="1.4.1.-" evidence="7"/>
<accession>A0A6I6F679</accession>
<evidence type="ECO:0000256" key="1">
    <source>
        <dbReference type="ARBA" id="ARBA00022605"/>
    </source>
</evidence>
<dbReference type="GO" id="GO:0016639">
    <property type="term" value="F:oxidoreductase activity, acting on the CH-NH2 group of donors, NAD or NADP as acceptor"/>
    <property type="evidence" value="ECO:0007669"/>
    <property type="project" value="InterPro"/>
</dbReference>
<dbReference type="InterPro" id="IPR009051">
    <property type="entry name" value="Helical_ferredxn"/>
</dbReference>
<evidence type="ECO:0000256" key="4">
    <source>
        <dbReference type="ARBA" id="ARBA00029440"/>
    </source>
</evidence>
<sequence>MGKITGFIEYERENPKNRAIDERLKDYKEIKLSLPEETLSRQGARCMNCGIPFCNWGCPLGNLIPDFNHMVYKGQWEKAFKKLSLTNPFPEFTGRICPALCEGSCTLALNREPVTIEQMEVSIVEKAFKEGWIKPSIPKVRTGKKVAVVGSGPSGLAAAFKLNSYGHNVTVFEKDDEVGGILRYGIPDFKLEKSIVERRVNLMKEEGIEFIVDCEVGTDYSISKLLKEFNSIVLTGGCRIPRDLNIEGRELKGIHFAMEFLAQQNKRVAGKGILEREITAKDKVVVVIGGGDTGSDCIGTSRRQGAKEVYQYEIMPKPPVERDETMPWPEFPKILKVTTSHEEGCSREWCVLTKRFSGKNGEITSLQGVKVEWKKDENGRLQMKEIPGSEFEQKVDIVLIAMGFTNSKFEGMLEELGVKLDNMGNVYTDKNYMTSVEGVFSGGDMRTGQSLVVKAINEGIQVSESVDEYLMKK</sequence>
<dbReference type="Gene3D" id="1.10.1060.10">
    <property type="entry name" value="Alpha-helical ferredoxin"/>
    <property type="match status" value="1"/>
</dbReference>
<feature type="domain" description="Dihydroprymidine dehydrogenase" evidence="6">
    <location>
        <begin position="24"/>
        <end position="131"/>
    </location>
</feature>
<evidence type="ECO:0000259" key="5">
    <source>
        <dbReference type="Pfam" id="PF07992"/>
    </source>
</evidence>
<gene>
    <name evidence="7" type="primary">gltD</name>
    <name evidence="7" type="ORF">GOM49_17980</name>
</gene>
<evidence type="ECO:0000313" key="7">
    <source>
        <dbReference type="EMBL" id="QGU96724.1"/>
    </source>
</evidence>
<comment type="pathway">
    <text evidence="4">Amino-acid biosynthesis.</text>
</comment>
<keyword evidence="8" id="KW-1185">Reference proteome</keyword>
<dbReference type="InterPro" id="IPR051394">
    <property type="entry name" value="Glutamate_Synthase"/>
</dbReference>